<feature type="coiled-coil region" evidence="1">
    <location>
        <begin position="169"/>
        <end position="266"/>
    </location>
</feature>
<comment type="caution">
    <text evidence="3">The sequence shown here is derived from an EMBL/GenBank/DDBJ whole genome shotgun (WGS) entry which is preliminary data.</text>
</comment>
<dbReference type="EMBL" id="JBJQOH010000006">
    <property type="protein sequence ID" value="KAL3685743.1"/>
    <property type="molecule type" value="Genomic_DNA"/>
</dbReference>
<dbReference type="PANTHER" id="PTHR47491:SF5">
    <property type="entry name" value="CAP-GLY DOMAIN LINKER"/>
    <property type="match status" value="1"/>
</dbReference>
<feature type="compositionally biased region" description="Basic and acidic residues" evidence="2">
    <location>
        <begin position="286"/>
        <end position="299"/>
    </location>
</feature>
<protein>
    <submittedName>
        <fullName evidence="3">Uncharacterized protein</fullName>
    </submittedName>
</protein>
<gene>
    <name evidence="3" type="ORF">R1sor_003765</name>
</gene>
<feature type="region of interest" description="Disordered" evidence="2">
    <location>
        <begin position="281"/>
        <end position="325"/>
    </location>
</feature>
<feature type="compositionally biased region" description="Basic and acidic residues" evidence="2">
    <location>
        <begin position="90"/>
        <end position="101"/>
    </location>
</feature>
<sequence>MQLTATKLEASSAVEGDVNPRSLLEEELHSVEYFDQAEIHHTLGDPSVLPTGMKAGPLFSVPQIIPTRRFLHRHEESREQRRSGRCGRRHQPDAAKIRKQHDEKKRLALEVAAEVKRRITERAAAKEVLVMMKREMESCVRVMEKEKLDLQDGFDKELERRENDWYAKFEKSRSEENWLRERVRRLEEEKGSMQSELEAVASKENNLREKVREFEQQMDGHRKRVEGAEKTILDLRQSLANSIQQTRQAENEVEMVKKAYLETERESQKLSEVQGSSILRKSLARAHRDGRKDTGERLVRTKSVSSADGDSSRRMTPEQAGADDVAQNSGLSVQDALVVANSSNIVGFTAALDGRYDLLERSGAA</sequence>
<proteinExistence type="predicted"/>
<accession>A0ABD3H2J9</accession>
<dbReference type="PANTHER" id="PTHR47491">
    <property type="entry name" value="CAP-GLY DOMAIN LINKER"/>
    <property type="match status" value="1"/>
</dbReference>
<evidence type="ECO:0000313" key="3">
    <source>
        <dbReference type="EMBL" id="KAL3685743.1"/>
    </source>
</evidence>
<name>A0ABD3H2J9_9MARC</name>
<reference evidence="3 4" key="1">
    <citation type="submission" date="2024-09" db="EMBL/GenBank/DDBJ databases">
        <title>Chromosome-scale assembly of Riccia sorocarpa.</title>
        <authorList>
            <person name="Paukszto L."/>
        </authorList>
    </citation>
    <scope>NUCLEOTIDE SEQUENCE [LARGE SCALE GENOMIC DNA]</scope>
    <source>
        <strain evidence="3">LP-2024</strain>
        <tissue evidence="3">Aerial parts of the thallus</tissue>
    </source>
</reference>
<evidence type="ECO:0000256" key="2">
    <source>
        <dbReference type="SAM" id="MobiDB-lite"/>
    </source>
</evidence>
<keyword evidence="1" id="KW-0175">Coiled coil</keyword>
<feature type="region of interest" description="Disordered" evidence="2">
    <location>
        <begin position="73"/>
        <end position="101"/>
    </location>
</feature>
<evidence type="ECO:0000256" key="1">
    <source>
        <dbReference type="SAM" id="Coils"/>
    </source>
</evidence>
<feature type="compositionally biased region" description="Basic and acidic residues" evidence="2">
    <location>
        <begin position="73"/>
        <end position="82"/>
    </location>
</feature>
<organism evidence="3 4">
    <name type="scientific">Riccia sorocarpa</name>
    <dbReference type="NCBI Taxonomy" id="122646"/>
    <lineage>
        <taxon>Eukaryota</taxon>
        <taxon>Viridiplantae</taxon>
        <taxon>Streptophyta</taxon>
        <taxon>Embryophyta</taxon>
        <taxon>Marchantiophyta</taxon>
        <taxon>Marchantiopsida</taxon>
        <taxon>Marchantiidae</taxon>
        <taxon>Marchantiales</taxon>
        <taxon>Ricciaceae</taxon>
        <taxon>Riccia</taxon>
    </lineage>
</organism>
<keyword evidence="4" id="KW-1185">Reference proteome</keyword>
<dbReference type="Proteomes" id="UP001633002">
    <property type="component" value="Unassembled WGS sequence"/>
</dbReference>
<evidence type="ECO:0000313" key="4">
    <source>
        <dbReference type="Proteomes" id="UP001633002"/>
    </source>
</evidence>
<dbReference type="AlphaFoldDB" id="A0ABD3H2J9"/>